<name>A0A0L8G7B3_OCTBM</name>
<proteinExistence type="predicted"/>
<dbReference type="AlphaFoldDB" id="A0A0L8G7B3"/>
<reference evidence="1" key="1">
    <citation type="submission" date="2015-07" db="EMBL/GenBank/DDBJ databases">
        <title>MeaNS - Measles Nucleotide Surveillance Program.</title>
        <authorList>
            <person name="Tran T."/>
            <person name="Druce J."/>
        </authorList>
    </citation>
    <scope>NUCLEOTIDE SEQUENCE</scope>
    <source>
        <strain evidence="1">UCB-OBI-ISO-001</strain>
        <tissue evidence="1">Gonad</tissue>
    </source>
</reference>
<accession>A0A0L8G7B3</accession>
<protein>
    <submittedName>
        <fullName evidence="1">Uncharacterized protein</fullName>
    </submittedName>
</protein>
<gene>
    <name evidence="1" type="ORF">OCBIM_22038645mg</name>
</gene>
<organism evidence="1">
    <name type="scientific">Octopus bimaculoides</name>
    <name type="common">California two-spotted octopus</name>
    <dbReference type="NCBI Taxonomy" id="37653"/>
    <lineage>
        <taxon>Eukaryota</taxon>
        <taxon>Metazoa</taxon>
        <taxon>Spiralia</taxon>
        <taxon>Lophotrochozoa</taxon>
        <taxon>Mollusca</taxon>
        <taxon>Cephalopoda</taxon>
        <taxon>Coleoidea</taxon>
        <taxon>Octopodiformes</taxon>
        <taxon>Octopoda</taxon>
        <taxon>Incirrata</taxon>
        <taxon>Octopodidae</taxon>
        <taxon>Octopus</taxon>
    </lineage>
</organism>
<dbReference type="EMBL" id="KQ423430">
    <property type="protein sequence ID" value="KOF72926.1"/>
    <property type="molecule type" value="Genomic_DNA"/>
</dbReference>
<sequence>MEIIKPNDSCIEVELINNVKSGPKVLIPQIKLCPSDANLSFILESYQFPISLAFPITISEPQGQTFKKVALFLYEAVFSNEQLHVQMYKYVPFIIIIIII</sequence>
<dbReference type="STRING" id="37653.A0A0L8G7B3"/>
<evidence type="ECO:0000313" key="1">
    <source>
        <dbReference type="EMBL" id="KOF72926.1"/>
    </source>
</evidence>